<dbReference type="Pfam" id="PF02565">
    <property type="entry name" value="RecO_C"/>
    <property type="match status" value="1"/>
</dbReference>
<dbReference type="HAMAP" id="MF_00201">
    <property type="entry name" value="RecO"/>
    <property type="match status" value="1"/>
</dbReference>
<name>A0A3E0U1R8_9GAMM</name>
<dbReference type="Gene3D" id="1.20.1440.120">
    <property type="entry name" value="Recombination protein O, C-terminal domain"/>
    <property type="match status" value="1"/>
</dbReference>
<feature type="domain" description="DNA replication/recombination mediator RecO N-terminal" evidence="9">
    <location>
        <begin position="12"/>
        <end position="79"/>
    </location>
</feature>
<comment type="caution">
    <text evidence="10">The sequence shown here is derived from an EMBL/GenBank/DDBJ whole genome shotgun (WGS) entry which is preliminary data.</text>
</comment>
<keyword evidence="5 8" id="KW-0233">DNA recombination</keyword>
<gene>
    <name evidence="8 10" type="primary">recO</name>
    <name evidence="10" type="ORF">DXX94_07400</name>
</gene>
<dbReference type="InterPro" id="IPR022572">
    <property type="entry name" value="DNA_rep/recomb_RecO_N"/>
</dbReference>
<dbReference type="InterPro" id="IPR003717">
    <property type="entry name" value="RecO"/>
</dbReference>
<evidence type="ECO:0000256" key="5">
    <source>
        <dbReference type="ARBA" id="ARBA00023172"/>
    </source>
</evidence>
<dbReference type="AlphaFoldDB" id="A0A3E0U1R8"/>
<comment type="function">
    <text evidence="1 8">Involved in DNA repair and RecF pathway recombination.</text>
</comment>
<accession>A0A3E0U1R8</accession>
<organism evidence="10 11">
    <name type="scientific">Thalassotalea euphylliae</name>
    <dbReference type="NCBI Taxonomy" id="1655234"/>
    <lineage>
        <taxon>Bacteria</taxon>
        <taxon>Pseudomonadati</taxon>
        <taxon>Pseudomonadota</taxon>
        <taxon>Gammaproteobacteria</taxon>
        <taxon>Alteromonadales</taxon>
        <taxon>Colwelliaceae</taxon>
        <taxon>Thalassotalea</taxon>
    </lineage>
</organism>
<evidence type="ECO:0000256" key="4">
    <source>
        <dbReference type="ARBA" id="ARBA00022763"/>
    </source>
</evidence>
<proteinExistence type="inferred from homology"/>
<dbReference type="RefSeq" id="WP_116014884.1">
    <property type="nucleotide sequence ID" value="NZ_QUOT01000001.1"/>
</dbReference>
<evidence type="ECO:0000256" key="8">
    <source>
        <dbReference type="HAMAP-Rule" id="MF_00201"/>
    </source>
</evidence>
<evidence type="ECO:0000256" key="2">
    <source>
        <dbReference type="ARBA" id="ARBA00007452"/>
    </source>
</evidence>
<keyword evidence="4 8" id="KW-0227">DNA damage</keyword>
<comment type="similarity">
    <text evidence="2 8">Belongs to the RecO family.</text>
</comment>
<evidence type="ECO:0000256" key="7">
    <source>
        <dbReference type="ARBA" id="ARBA00033409"/>
    </source>
</evidence>
<dbReference type="Gene3D" id="2.40.50.140">
    <property type="entry name" value="Nucleic acid-binding proteins"/>
    <property type="match status" value="1"/>
</dbReference>
<keyword evidence="11" id="KW-1185">Reference proteome</keyword>
<evidence type="ECO:0000259" key="9">
    <source>
        <dbReference type="Pfam" id="PF11967"/>
    </source>
</evidence>
<evidence type="ECO:0000256" key="6">
    <source>
        <dbReference type="ARBA" id="ARBA00023204"/>
    </source>
</evidence>
<reference evidence="11" key="1">
    <citation type="submission" date="2018-08" db="EMBL/GenBank/DDBJ databases">
        <title>Thalassotalea euphylliae genome.</title>
        <authorList>
            <person name="Summers S."/>
            <person name="Rice S.A."/>
            <person name="Freckelton M.L."/>
            <person name="Nedved B.T."/>
            <person name="Hadfield M.G."/>
        </authorList>
    </citation>
    <scope>NUCLEOTIDE SEQUENCE [LARGE SCALE GENOMIC DNA]</scope>
    <source>
        <strain evidence="11">H3</strain>
    </source>
</reference>
<dbReference type="SUPFAM" id="SSF57863">
    <property type="entry name" value="ArfGap/RecO-like zinc finger"/>
    <property type="match status" value="1"/>
</dbReference>
<dbReference type="NCBIfam" id="TIGR00613">
    <property type="entry name" value="reco"/>
    <property type="match status" value="1"/>
</dbReference>
<dbReference type="Pfam" id="PF11967">
    <property type="entry name" value="RecO_N"/>
    <property type="match status" value="1"/>
</dbReference>
<protein>
    <recommendedName>
        <fullName evidence="3 8">DNA repair protein RecO</fullName>
    </recommendedName>
    <alternativeName>
        <fullName evidence="7 8">Recombination protein O</fullName>
    </alternativeName>
</protein>
<dbReference type="GO" id="GO:0006302">
    <property type="term" value="P:double-strand break repair"/>
    <property type="evidence" value="ECO:0007669"/>
    <property type="project" value="TreeGrafter"/>
</dbReference>
<evidence type="ECO:0000256" key="3">
    <source>
        <dbReference type="ARBA" id="ARBA00021310"/>
    </source>
</evidence>
<evidence type="ECO:0000313" key="11">
    <source>
        <dbReference type="Proteomes" id="UP000256899"/>
    </source>
</evidence>
<evidence type="ECO:0000313" key="10">
    <source>
        <dbReference type="EMBL" id="REL30547.1"/>
    </source>
</evidence>
<dbReference type="SUPFAM" id="SSF50249">
    <property type="entry name" value="Nucleic acid-binding proteins"/>
    <property type="match status" value="1"/>
</dbReference>
<dbReference type="InterPro" id="IPR012340">
    <property type="entry name" value="NA-bd_OB-fold"/>
</dbReference>
<evidence type="ECO:0000256" key="1">
    <source>
        <dbReference type="ARBA" id="ARBA00003065"/>
    </source>
</evidence>
<dbReference type="PANTHER" id="PTHR33991">
    <property type="entry name" value="DNA REPAIR PROTEIN RECO"/>
    <property type="match status" value="1"/>
</dbReference>
<keyword evidence="6 8" id="KW-0234">DNA repair</keyword>
<sequence length="230" mass="25684">MHTLQRQPQPQAAFLLHSRPYQEHKLLVELLTAEDGKVAAVIYAGKSAKSNKKALLQPFLPLTVTLKGKSQLKSLQTIEANGKSLLLSGEPLYCSFYVNELLVRLLPEQVPCPWLFERYQQTLLCLAEQGVDQQALRQFELALLEELGIGLDFFALQSIQTDTVSFNLDSGFTEPLSSLPTYSKTALLAIASGEFNDKANLYTAKTLMRNIINQLLGNKPLNSRSLFDKK</sequence>
<dbReference type="Proteomes" id="UP000256899">
    <property type="component" value="Unassembled WGS sequence"/>
</dbReference>
<dbReference type="GO" id="GO:0043590">
    <property type="term" value="C:bacterial nucleoid"/>
    <property type="evidence" value="ECO:0007669"/>
    <property type="project" value="TreeGrafter"/>
</dbReference>
<dbReference type="InterPro" id="IPR042242">
    <property type="entry name" value="RecO_C"/>
</dbReference>
<dbReference type="InterPro" id="IPR037278">
    <property type="entry name" value="ARFGAP/RecO"/>
</dbReference>
<dbReference type="EMBL" id="QUOT01000001">
    <property type="protein sequence ID" value="REL30547.1"/>
    <property type="molecule type" value="Genomic_DNA"/>
</dbReference>
<dbReference type="GO" id="GO:0006310">
    <property type="term" value="P:DNA recombination"/>
    <property type="evidence" value="ECO:0007669"/>
    <property type="project" value="UniProtKB-UniRule"/>
</dbReference>
<dbReference type="PANTHER" id="PTHR33991:SF1">
    <property type="entry name" value="DNA REPAIR PROTEIN RECO"/>
    <property type="match status" value="1"/>
</dbReference>